<feature type="transmembrane region" description="Helical" evidence="1">
    <location>
        <begin position="282"/>
        <end position="302"/>
    </location>
</feature>
<organism evidence="2 3">
    <name type="scientific">Oceanobacillus polygoni</name>
    <dbReference type="NCBI Taxonomy" id="1235259"/>
    <lineage>
        <taxon>Bacteria</taxon>
        <taxon>Bacillati</taxon>
        <taxon>Bacillota</taxon>
        <taxon>Bacilli</taxon>
        <taxon>Bacillales</taxon>
        <taxon>Bacillaceae</taxon>
        <taxon>Oceanobacillus</taxon>
    </lineage>
</organism>
<sequence>MENFKQDVQDIEEASSGKTPKLKMIEKLTFGLGDFGANFSWTFIASFITIYMTDTVGISAGIIGTIILVCRIFDGFSDIFMGTVIDNTNSRWGKAKPWVFMTAPVLGLLTFMLFNVPGGFGDTGKITYVFVIYFLISVIFYTANNVAYSSLTSFMTTDEKDRVSLGSIRFIFANIAVLSISAFTTVLVGAFGDGQQGWTWTAAIFAVLCAVPLMITGWFVKERNVAKRKNKEQKTSFIPTLKVLFTNKYFILAIVLYLLWYLRQTETGARIYYATYVFDNPNVMGILSTASLLPLIIGLFFAPQIVGAYGLRKSVNAGLLVSVFGTGLMIFFSENLTGLVVATVINALGLVLLQAGLSAIVADVGDIVYWKSGVPVQGSVFSLTSAGMKIGQGLTAALVGWALQFGGYVANASVQPEGAIFAIKTMFIYFPLVMIVLMFITVTLLNYEKFMPRIRADISKGHVGNERDKTILND</sequence>
<protein>
    <submittedName>
        <fullName evidence="2">GPH family glycoside/pentoside/hexuronide:cation symporter</fullName>
    </submittedName>
</protein>
<dbReference type="InterPro" id="IPR039672">
    <property type="entry name" value="MFS_2"/>
</dbReference>
<feature type="transmembrane region" description="Helical" evidence="1">
    <location>
        <begin position="28"/>
        <end position="52"/>
    </location>
</feature>
<feature type="transmembrane region" description="Helical" evidence="1">
    <location>
        <begin position="198"/>
        <end position="220"/>
    </location>
</feature>
<dbReference type="GO" id="GO:0006814">
    <property type="term" value="P:sodium ion transport"/>
    <property type="evidence" value="ECO:0007669"/>
    <property type="project" value="InterPro"/>
</dbReference>
<dbReference type="GO" id="GO:0015293">
    <property type="term" value="F:symporter activity"/>
    <property type="evidence" value="ECO:0007669"/>
    <property type="project" value="InterPro"/>
</dbReference>
<dbReference type="InterPro" id="IPR001927">
    <property type="entry name" value="Na/Gal_symport"/>
</dbReference>
<dbReference type="AlphaFoldDB" id="A0A9X1CCG7"/>
<evidence type="ECO:0000313" key="3">
    <source>
        <dbReference type="Proteomes" id="UP001138793"/>
    </source>
</evidence>
<feature type="transmembrane region" description="Helical" evidence="1">
    <location>
        <begin position="339"/>
        <end position="362"/>
    </location>
</feature>
<evidence type="ECO:0000256" key="1">
    <source>
        <dbReference type="SAM" id="Phobius"/>
    </source>
</evidence>
<dbReference type="PANTHER" id="PTHR11328:SF24">
    <property type="entry name" value="MAJOR FACILITATOR SUPERFAMILY (MFS) PROFILE DOMAIN-CONTAINING PROTEIN"/>
    <property type="match status" value="1"/>
</dbReference>
<feature type="transmembrane region" description="Helical" evidence="1">
    <location>
        <begin position="98"/>
        <end position="120"/>
    </location>
</feature>
<dbReference type="Gene3D" id="1.20.1250.20">
    <property type="entry name" value="MFS general substrate transporter like domains"/>
    <property type="match status" value="2"/>
</dbReference>
<accession>A0A9X1CCG7</accession>
<feature type="transmembrane region" description="Helical" evidence="1">
    <location>
        <begin position="394"/>
        <end position="414"/>
    </location>
</feature>
<feature type="transmembrane region" description="Helical" evidence="1">
    <location>
        <begin position="314"/>
        <end position="333"/>
    </location>
</feature>
<proteinExistence type="predicted"/>
<dbReference type="NCBIfam" id="TIGR00792">
    <property type="entry name" value="gph"/>
    <property type="match status" value="1"/>
</dbReference>
<dbReference type="GO" id="GO:0008643">
    <property type="term" value="P:carbohydrate transport"/>
    <property type="evidence" value="ECO:0007669"/>
    <property type="project" value="InterPro"/>
</dbReference>
<dbReference type="OrthoDB" id="9764596at2"/>
<name>A0A9X1CCG7_9BACI</name>
<dbReference type="RefSeq" id="WP_149473747.1">
    <property type="nucleotide sequence ID" value="NZ_JAGGMB010000006.1"/>
</dbReference>
<reference evidence="2" key="1">
    <citation type="submission" date="2021-03" db="EMBL/GenBank/DDBJ databases">
        <title>Genomic Encyclopedia of Type Strains, Phase IV (KMG-IV): sequencing the most valuable type-strain genomes for metagenomic binning, comparative biology and taxonomic classification.</title>
        <authorList>
            <person name="Goeker M."/>
        </authorList>
    </citation>
    <scope>NUCLEOTIDE SEQUENCE</scope>
    <source>
        <strain evidence="2">DSM 107338</strain>
    </source>
</reference>
<dbReference type="GO" id="GO:0005886">
    <property type="term" value="C:plasma membrane"/>
    <property type="evidence" value="ECO:0007669"/>
    <property type="project" value="TreeGrafter"/>
</dbReference>
<dbReference type="SUPFAM" id="SSF103473">
    <property type="entry name" value="MFS general substrate transporter"/>
    <property type="match status" value="1"/>
</dbReference>
<feature type="transmembrane region" description="Helical" evidence="1">
    <location>
        <begin position="241"/>
        <end position="262"/>
    </location>
</feature>
<keyword evidence="3" id="KW-1185">Reference proteome</keyword>
<feature type="transmembrane region" description="Helical" evidence="1">
    <location>
        <begin position="426"/>
        <end position="447"/>
    </location>
</feature>
<comment type="caution">
    <text evidence="2">The sequence shown here is derived from an EMBL/GenBank/DDBJ whole genome shotgun (WGS) entry which is preliminary data.</text>
</comment>
<keyword evidence="1" id="KW-0812">Transmembrane</keyword>
<feature type="transmembrane region" description="Helical" evidence="1">
    <location>
        <begin position="168"/>
        <end position="192"/>
    </location>
</feature>
<feature type="transmembrane region" description="Helical" evidence="1">
    <location>
        <begin position="126"/>
        <end position="147"/>
    </location>
</feature>
<keyword evidence="1" id="KW-0472">Membrane</keyword>
<dbReference type="InterPro" id="IPR036259">
    <property type="entry name" value="MFS_trans_sf"/>
</dbReference>
<feature type="transmembrane region" description="Helical" evidence="1">
    <location>
        <begin position="58"/>
        <end position="77"/>
    </location>
</feature>
<dbReference type="Proteomes" id="UP001138793">
    <property type="component" value="Unassembled WGS sequence"/>
</dbReference>
<dbReference type="PANTHER" id="PTHR11328">
    <property type="entry name" value="MAJOR FACILITATOR SUPERFAMILY DOMAIN-CONTAINING PROTEIN"/>
    <property type="match status" value="1"/>
</dbReference>
<dbReference type="Pfam" id="PF13347">
    <property type="entry name" value="MFS_2"/>
    <property type="match status" value="1"/>
</dbReference>
<evidence type="ECO:0000313" key="2">
    <source>
        <dbReference type="EMBL" id="MBP2078026.1"/>
    </source>
</evidence>
<dbReference type="CDD" id="cd17332">
    <property type="entry name" value="MFS_MelB_like"/>
    <property type="match status" value="1"/>
</dbReference>
<keyword evidence="1" id="KW-1133">Transmembrane helix</keyword>
<dbReference type="EMBL" id="JAGGMB010000006">
    <property type="protein sequence ID" value="MBP2078026.1"/>
    <property type="molecule type" value="Genomic_DNA"/>
</dbReference>
<gene>
    <name evidence="2" type="ORF">J2Z64_002281</name>
</gene>